<evidence type="ECO:0000313" key="1">
    <source>
        <dbReference type="EMBL" id="JAP85245.1"/>
    </source>
</evidence>
<reference evidence="1" key="1">
    <citation type="journal article" date="2016" name="Ticks Tick Borne Dis.">
        <title>De novo assembly and annotation of the salivary gland transcriptome of Rhipicephalus appendiculatus male and female ticks during blood feeding.</title>
        <authorList>
            <person name="de Castro M.H."/>
            <person name="de Klerk D."/>
            <person name="Pienaar R."/>
            <person name="Latif A.A."/>
            <person name="Rees D.J."/>
            <person name="Mans B.J."/>
        </authorList>
    </citation>
    <scope>NUCLEOTIDE SEQUENCE</scope>
    <source>
        <tissue evidence="1">Salivary glands</tissue>
    </source>
</reference>
<dbReference type="EMBL" id="GEDV01003312">
    <property type="protein sequence ID" value="JAP85245.1"/>
    <property type="molecule type" value="Transcribed_RNA"/>
</dbReference>
<proteinExistence type="predicted"/>
<accession>A0A131Z3C3</accession>
<sequence>MFELTLVRCFTFTTMILLPACTYGNSGLRELLQMFTSQRVWIYAQSYKQYYRGRPAGCFVYNKEILRRTFYNFSFDVVTDLKTYYLEYHARLGVDVQGNAFMSIYGRRHWRPFTKTLKHWDNVRRCGILKFQRQGQDHCELLVWDRRIRQVYEQHQNYTDCHEEYRTHCGNASFLVQLHRSCPNFVSAAQHWKYE</sequence>
<dbReference type="AlphaFoldDB" id="A0A131Z3C3"/>
<organism evidence="1">
    <name type="scientific">Rhipicephalus appendiculatus</name>
    <name type="common">Brown ear tick</name>
    <dbReference type="NCBI Taxonomy" id="34631"/>
    <lineage>
        <taxon>Eukaryota</taxon>
        <taxon>Metazoa</taxon>
        <taxon>Ecdysozoa</taxon>
        <taxon>Arthropoda</taxon>
        <taxon>Chelicerata</taxon>
        <taxon>Arachnida</taxon>
        <taxon>Acari</taxon>
        <taxon>Parasitiformes</taxon>
        <taxon>Ixodida</taxon>
        <taxon>Ixodoidea</taxon>
        <taxon>Ixodidae</taxon>
        <taxon>Rhipicephalinae</taxon>
        <taxon>Rhipicephalus</taxon>
        <taxon>Rhipicephalus</taxon>
    </lineage>
</organism>
<name>A0A131Z3C3_RHIAP</name>
<protein>
    <submittedName>
        <fullName evidence="1">Lipocalin</fullName>
    </submittedName>
</protein>